<proteinExistence type="predicted"/>
<dbReference type="Proteomes" id="UP000466514">
    <property type="component" value="Chromosome"/>
</dbReference>
<dbReference type="KEGG" id="mpsc:MPSYJ_04920"/>
<organism evidence="2 3">
    <name type="scientific">Mycolicibacterium psychrotolerans</name>
    <dbReference type="NCBI Taxonomy" id="216929"/>
    <lineage>
        <taxon>Bacteria</taxon>
        <taxon>Bacillati</taxon>
        <taxon>Actinomycetota</taxon>
        <taxon>Actinomycetes</taxon>
        <taxon>Mycobacteriales</taxon>
        <taxon>Mycobacteriaceae</taxon>
        <taxon>Mycolicibacterium</taxon>
    </lineage>
</organism>
<sequence length="227" mass="24603">MGYVAGWLRILRLRHVQIPPIDQESPPIPVVILELGNTPTRQFNVAESGGLPPFSQRSRRARANRSYFSSRALASLAACAPEVVEGPVAGKVAGGRRFANYTVGMGTAARNQVFVGRDVAVAQVEVHLPVTYGHAVSTVSVTCRRGVRQAERVTAFTVHRAIGGRERRDTGAGDHHVAGRLPVVSPRAVLPSGDRPGAFSPRQTRRRPPSIYLWAYRARTVGARVVC</sequence>
<accession>A0A7I7M4C7</accession>
<evidence type="ECO:0000313" key="3">
    <source>
        <dbReference type="Proteomes" id="UP000466514"/>
    </source>
</evidence>
<dbReference type="AlphaFoldDB" id="A0A7I7M4C7"/>
<protein>
    <submittedName>
        <fullName evidence="2">Uncharacterized protein</fullName>
    </submittedName>
</protein>
<gene>
    <name evidence="2" type="ORF">MPSYJ_04920</name>
</gene>
<reference evidence="2 3" key="1">
    <citation type="journal article" date="2019" name="Emerg. Microbes Infect.">
        <title>Comprehensive subspecies identification of 175 nontuberculous mycobacteria species based on 7547 genomic profiles.</title>
        <authorList>
            <person name="Matsumoto Y."/>
            <person name="Kinjo T."/>
            <person name="Motooka D."/>
            <person name="Nabeya D."/>
            <person name="Jung N."/>
            <person name="Uechi K."/>
            <person name="Horii T."/>
            <person name="Iida T."/>
            <person name="Fujita J."/>
            <person name="Nakamura S."/>
        </authorList>
    </citation>
    <scope>NUCLEOTIDE SEQUENCE [LARGE SCALE GENOMIC DNA]</scope>
    <source>
        <strain evidence="2 3">JCM 13323</strain>
    </source>
</reference>
<dbReference type="EMBL" id="AP022574">
    <property type="protein sequence ID" value="BBX67031.1"/>
    <property type="molecule type" value="Genomic_DNA"/>
</dbReference>
<keyword evidence="3" id="KW-1185">Reference proteome</keyword>
<evidence type="ECO:0000313" key="2">
    <source>
        <dbReference type="EMBL" id="BBX67031.1"/>
    </source>
</evidence>
<feature type="region of interest" description="Disordered" evidence="1">
    <location>
        <begin position="184"/>
        <end position="205"/>
    </location>
</feature>
<evidence type="ECO:0000256" key="1">
    <source>
        <dbReference type="SAM" id="MobiDB-lite"/>
    </source>
</evidence>
<name>A0A7I7M4C7_9MYCO</name>